<comment type="caution">
    <text evidence="13">The sequence shown here is derived from an EMBL/GenBank/DDBJ whole genome shotgun (WGS) entry which is preliminary data.</text>
</comment>
<dbReference type="SUPFAM" id="SSF56112">
    <property type="entry name" value="Protein kinase-like (PK-like)"/>
    <property type="match status" value="1"/>
</dbReference>
<evidence type="ECO:0000256" key="9">
    <source>
        <dbReference type="PROSITE-ProRule" id="PRU10141"/>
    </source>
</evidence>
<sequence>MAEEPTSTLTKKHISAAKIASNKPTKVTLTASARQSQLMVGLGHLLASVSVISAALLSASGLSKVQLIENQALSTFFQLRGSIVPPQDIVILAIDDQSISVPEQYYKTDPKQYAYLETLKSFPFKRAAYAQVTEKLIKAGVRSIALDIVFDTPSSYGIDDDRQLQAALQQYGSKVTLAALYENFETHQGTFIQLSPPQEMFRAGSVSVGSVNFPLEGDGKIHRLASEFSKLVAEDNSLAVKMPSFDEAVLLAAQVNYPRPKGDRINFWGSAGTFETIPFWYVLDAENWNTYLQQGKVFKDKIVLIGSTDKLNNDYHPVAAGSSLERMSGVEIHANAIATLMENKAIAQAINSIPLRSLFVLVLVGSTAFIMTRTKPGINRFAASLMLAGIWGGISYASFVYAQLIFPTAIPMIAMTFCGLSYLGTEVAKEKIRIRQIVNIFQKYKTSPVVQEIISQQVDLQDLLKQRDLVLAGKILAGRYKIIKVLGAGGFSETYIAEDTHRPGNPRCVVKQLKPPNTKSQALELARRLFNSEAQILEKLGTHSQIPQLLAYFEQDEEFYLVQEYIVGHPLSQEIPSGKPIMETEVIAIMRDLLQTLIFVHENGVIHRDIKPTNVIRRHSDCKLVLIDFGAVKEVSTPQLENSEQTPFTIGIGTKGYASSEQCFGRPQYNSDIYAVGMIGIKALTGIAPHEMDRDIYGEVKWTDKAVVSHSLAKILSLMVLDNCKQRYQSASEVLADIDELISQNSLSTTSYTTKPENLASTEQSQLLKLGEPSVCVASTIGEVQPQENQHNSPGVGECSSLATLATQHSFPENSDTPTQSWTEASSQTTALNDS</sequence>
<proteinExistence type="predicted"/>
<dbReference type="PANTHER" id="PTHR24363:SF0">
    <property type="entry name" value="SERINE_THREONINE KINASE LIKE DOMAIN CONTAINING 1"/>
    <property type="match status" value="1"/>
</dbReference>
<gene>
    <name evidence="13" type="ORF">I8752_17135</name>
</gene>
<dbReference type="InterPro" id="IPR017441">
    <property type="entry name" value="Protein_kinase_ATP_BS"/>
</dbReference>
<dbReference type="InterPro" id="IPR007890">
    <property type="entry name" value="CHASE2"/>
</dbReference>
<evidence type="ECO:0000256" key="8">
    <source>
        <dbReference type="ARBA" id="ARBA00048679"/>
    </source>
</evidence>
<keyword evidence="2" id="KW-0723">Serine/threonine-protein kinase</keyword>
<comment type="catalytic activity">
    <reaction evidence="7">
        <text>L-threonyl-[protein] + ATP = O-phospho-L-threonyl-[protein] + ADP + H(+)</text>
        <dbReference type="Rhea" id="RHEA:46608"/>
        <dbReference type="Rhea" id="RHEA-COMP:11060"/>
        <dbReference type="Rhea" id="RHEA-COMP:11605"/>
        <dbReference type="ChEBI" id="CHEBI:15378"/>
        <dbReference type="ChEBI" id="CHEBI:30013"/>
        <dbReference type="ChEBI" id="CHEBI:30616"/>
        <dbReference type="ChEBI" id="CHEBI:61977"/>
        <dbReference type="ChEBI" id="CHEBI:456216"/>
        <dbReference type="EC" id="2.7.11.1"/>
    </reaction>
</comment>
<dbReference type="PROSITE" id="PS00107">
    <property type="entry name" value="PROTEIN_KINASE_ATP"/>
    <property type="match status" value="1"/>
</dbReference>
<evidence type="ECO:0000256" key="10">
    <source>
        <dbReference type="SAM" id="MobiDB-lite"/>
    </source>
</evidence>
<dbReference type="Pfam" id="PF00069">
    <property type="entry name" value="Pkinase"/>
    <property type="match status" value="1"/>
</dbReference>
<dbReference type="SMART" id="SM01080">
    <property type="entry name" value="CHASE2"/>
    <property type="match status" value="1"/>
</dbReference>
<reference evidence="13 14" key="1">
    <citation type="journal article" date="2021" name="Int. J. Syst. Evol. Microbiol.">
        <title>Amazonocrinis nigriterrae gen. nov., sp. nov., Atlanticothrix silvestris gen. nov., sp. nov. and Dendronalium phyllosphericum gen. nov., sp. nov., nostocacean cyanobacteria from Brazilian environments.</title>
        <authorList>
            <person name="Alvarenga D.O."/>
            <person name="Andreote A.P.D."/>
            <person name="Branco L.H.Z."/>
            <person name="Delbaje E."/>
            <person name="Cruz R.B."/>
            <person name="Varani A.M."/>
            <person name="Fiore M.F."/>
        </authorList>
    </citation>
    <scope>NUCLEOTIDE SEQUENCE [LARGE SCALE GENOMIC DNA]</scope>
    <source>
        <strain evidence="13 14">CENA369</strain>
    </source>
</reference>
<feature type="domain" description="Protein kinase" evidence="12">
    <location>
        <begin position="480"/>
        <end position="742"/>
    </location>
</feature>
<evidence type="ECO:0000256" key="1">
    <source>
        <dbReference type="ARBA" id="ARBA00012513"/>
    </source>
</evidence>
<dbReference type="CDD" id="cd14014">
    <property type="entry name" value="STKc_PknB_like"/>
    <property type="match status" value="1"/>
</dbReference>
<evidence type="ECO:0000259" key="12">
    <source>
        <dbReference type="PROSITE" id="PS50011"/>
    </source>
</evidence>
<organism evidence="13 14">
    <name type="scientific">Dendronalium phyllosphericum CENA369</name>
    <dbReference type="NCBI Taxonomy" id="1725256"/>
    <lineage>
        <taxon>Bacteria</taxon>
        <taxon>Bacillati</taxon>
        <taxon>Cyanobacteriota</taxon>
        <taxon>Cyanophyceae</taxon>
        <taxon>Nostocales</taxon>
        <taxon>Nostocaceae</taxon>
        <taxon>Dendronalium</taxon>
        <taxon>Dendronalium phyllosphericum</taxon>
    </lineage>
</organism>
<comment type="catalytic activity">
    <reaction evidence="8">
        <text>L-seryl-[protein] + ATP = O-phospho-L-seryl-[protein] + ADP + H(+)</text>
        <dbReference type="Rhea" id="RHEA:17989"/>
        <dbReference type="Rhea" id="RHEA-COMP:9863"/>
        <dbReference type="Rhea" id="RHEA-COMP:11604"/>
        <dbReference type="ChEBI" id="CHEBI:15378"/>
        <dbReference type="ChEBI" id="CHEBI:29999"/>
        <dbReference type="ChEBI" id="CHEBI:30616"/>
        <dbReference type="ChEBI" id="CHEBI:83421"/>
        <dbReference type="ChEBI" id="CHEBI:456216"/>
        <dbReference type="EC" id="2.7.11.1"/>
    </reaction>
</comment>
<evidence type="ECO:0000313" key="14">
    <source>
        <dbReference type="Proteomes" id="UP000662314"/>
    </source>
</evidence>
<dbReference type="AlphaFoldDB" id="A0A8J7LEA0"/>
<dbReference type="SMART" id="SM00220">
    <property type="entry name" value="S_TKc"/>
    <property type="match status" value="1"/>
</dbReference>
<evidence type="ECO:0000256" key="7">
    <source>
        <dbReference type="ARBA" id="ARBA00047899"/>
    </source>
</evidence>
<keyword evidence="11" id="KW-0812">Transmembrane</keyword>
<dbReference type="InterPro" id="IPR011009">
    <property type="entry name" value="Kinase-like_dom_sf"/>
</dbReference>
<name>A0A8J7LEA0_9NOST</name>
<keyword evidence="11" id="KW-0472">Membrane</keyword>
<keyword evidence="11" id="KW-1133">Transmembrane helix</keyword>
<dbReference type="PANTHER" id="PTHR24363">
    <property type="entry name" value="SERINE/THREONINE PROTEIN KINASE"/>
    <property type="match status" value="1"/>
</dbReference>
<feature type="compositionally biased region" description="Polar residues" evidence="10">
    <location>
        <begin position="801"/>
        <end position="835"/>
    </location>
</feature>
<evidence type="ECO:0000256" key="4">
    <source>
        <dbReference type="ARBA" id="ARBA00022741"/>
    </source>
</evidence>
<evidence type="ECO:0000256" key="3">
    <source>
        <dbReference type="ARBA" id="ARBA00022679"/>
    </source>
</evidence>
<evidence type="ECO:0000313" key="13">
    <source>
        <dbReference type="EMBL" id="MBH8574717.1"/>
    </source>
</evidence>
<dbReference type="Pfam" id="PF05226">
    <property type="entry name" value="CHASE2"/>
    <property type="match status" value="1"/>
</dbReference>
<dbReference type="GO" id="GO:0005524">
    <property type="term" value="F:ATP binding"/>
    <property type="evidence" value="ECO:0007669"/>
    <property type="project" value="UniProtKB-UniRule"/>
</dbReference>
<accession>A0A8J7LEA0</accession>
<protein>
    <recommendedName>
        <fullName evidence="1">non-specific serine/threonine protein kinase</fullName>
        <ecNumber evidence="1">2.7.11.1</ecNumber>
    </recommendedName>
</protein>
<keyword evidence="3" id="KW-0808">Transferase</keyword>
<keyword evidence="4 9" id="KW-0547">Nucleotide-binding</keyword>
<feature type="transmembrane region" description="Helical" evidence="11">
    <location>
        <begin position="353"/>
        <end position="371"/>
    </location>
</feature>
<evidence type="ECO:0000256" key="2">
    <source>
        <dbReference type="ARBA" id="ARBA00022527"/>
    </source>
</evidence>
<evidence type="ECO:0000256" key="5">
    <source>
        <dbReference type="ARBA" id="ARBA00022777"/>
    </source>
</evidence>
<keyword evidence="5" id="KW-0418">Kinase</keyword>
<evidence type="ECO:0000256" key="11">
    <source>
        <dbReference type="SAM" id="Phobius"/>
    </source>
</evidence>
<dbReference type="PROSITE" id="PS50011">
    <property type="entry name" value="PROTEIN_KINASE_DOM"/>
    <property type="match status" value="1"/>
</dbReference>
<dbReference type="RefSeq" id="WP_214433511.1">
    <property type="nucleotide sequence ID" value="NZ_CAWPUQ010000318.1"/>
</dbReference>
<feature type="transmembrane region" description="Helical" evidence="11">
    <location>
        <begin position="378"/>
        <end position="399"/>
    </location>
</feature>
<dbReference type="EMBL" id="JAECZA010000080">
    <property type="protein sequence ID" value="MBH8574717.1"/>
    <property type="molecule type" value="Genomic_DNA"/>
</dbReference>
<dbReference type="Gene3D" id="3.30.200.20">
    <property type="entry name" value="Phosphorylase Kinase, domain 1"/>
    <property type="match status" value="1"/>
</dbReference>
<feature type="binding site" evidence="9">
    <location>
        <position position="511"/>
    </location>
    <ligand>
        <name>ATP</name>
        <dbReference type="ChEBI" id="CHEBI:30616"/>
    </ligand>
</feature>
<feature type="region of interest" description="Disordered" evidence="10">
    <location>
        <begin position="786"/>
        <end position="835"/>
    </location>
</feature>
<keyword evidence="14" id="KW-1185">Reference proteome</keyword>
<dbReference type="GO" id="GO:0004674">
    <property type="term" value="F:protein serine/threonine kinase activity"/>
    <property type="evidence" value="ECO:0007669"/>
    <property type="project" value="UniProtKB-KW"/>
</dbReference>
<dbReference type="Proteomes" id="UP000662314">
    <property type="component" value="Unassembled WGS sequence"/>
</dbReference>
<dbReference type="Gene3D" id="1.10.510.10">
    <property type="entry name" value="Transferase(Phosphotransferase) domain 1"/>
    <property type="match status" value="1"/>
</dbReference>
<dbReference type="EC" id="2.7.11.1" evidence="1"/>
<evidence type="ECO:0000256" key="6">
    <source>
        <dbReference type="ARBA" id="ARBA00022840"/>
    </source>
</evidence>
<keyword evidence="6 9" id="KW-0067">ATP-binding</keyword>
<dbReference type="InterPro" id="IPR000719">
    <property type="entry name" value="Prot_kinase_dom"/>
</dbReference>